<evidence type="ECO:0000256" key="5">
    <source>
        <dbReference type="ARBA" id="ARBA00034778"/>
    </source>
</evidence>
<organism evidence="6 7">
    <name type="scientific">Ilyobacter polytropus (strain ATCC 51220 / DSM 2926 / LMG 16218 / CuHBu1)</name>
    <dbReference type="NCBI Taxonomy" id="572544"/>
    <lineage>
        <taxon>Bacteria</taxon>
        <taxon>Fusobacteriati</taxon>
        <taxon>Fusobacteriota</taxon>
        <taxon>Fusobacteriia</taxon>
        <taxon>Fusobacteriales</taxon>
        <taxon>Fusobacteriaceae</taxon>
        <taxon>Ilyobacter</taxon>
    </lineage>
</organism>
<accession>E3HD69</accession>
<sequence>MNRYKAVICDLDGTLLNSEHTISAYTKKVIEKIKSLGIKFFIATGRHHRDALAFKNILGLDSFLITSNGAKIHDENDKEIFSSNIPKEMVKKIIDFPVDEEIHRGIYKDEFWFLEEHIEGLDVFHKESGFSSIIKPFDELKNEDVTKFIFISADSDKINELEKIIKLKFNDLLNITLSFENCLEIVQKGVSKGFAIEEILKKENISPVEALAFGDGLNDLDMLQTVGKGFLMGNSHKKLIQSLPNHEIIDTNNNDGVAKYLEKIFL</sequence>
<dbReference type="CDD" id="cd07516">
    <property type="entry name" value="HAD_Pase"/>
    <property type="match status" value="1"/>
</dbReference>
<evidence type="ECO:0000256" key="4">
    <source>
        <dbReference type="ARBA" id="ARBA00022842"/>
    </source>
</evidence>
<dbReference type="KEGG" id="ipo:Ilyop_2790"/>
<protein>
    <submittedName>
        <fullName evidence="6">Cof-like hydrolase</fullName>
    </submittedName>
</protein>
<dbReference type="SUPFAM" id="SSF56784">
    <property type="entry name" value="HAD-like"/>
    <property type="match status" value="1"/>
</dbReference>
<comment type="similarity">
    <text evidence="5">Belongs to the HAD-like hydrolase superfamily. Cof family.</text>
</comment>
<dbReference type="PROSITE" id="PS01229">
    <property type="entry name" value="COF_2"/>
    <property type="match status" value="1"/>
</dbReference>
<dbReference type="PROSITE" id="PS01228">
    <property type="entry name" value="COF_1"/>
    <property type="match status" value="1"/>
</dbReference>
<keyword evidence="3 6" id="KW-0378">Hydrolase</keyword>
<dbReference type="InterPro" id="IPR006379">
    <property type="entry name" value="HAD-SF_hydro_IIB"/>
</dbReference>
<evidence type="ECO:0000256" key="3">
    <source>
        <dbReference type="ARBA" id="ARBA00022801"/>
    </source>
</evidence>
<dbReference type="Gene3D" id="3.30.1240.10">
    <property type="match status" value="1"/>
</dbReference>
<evidence type="ECO:0000313" key="6">
    <source>
        <dbReference type="EMBL" id="ADO84545.1"/>
    </source>
</evidence>
<dbReference type="InterPro" id="IPR023214">
    <property type="entry name" value="HAD_sf"/>
</dbReference>
<dbReference type="RefSeq" id="WP_013389197.1">
    <property type="nucleotide sequence ID" value="NC_014633.1"/>
</dbReference>
<comment type="cofactor">
    <cofactor evidence="1">
        <name>Mg(2+)</name>
        <dbReference type="ChEBI" id="CHEBI:18420"/>
    </cofactor>
</comment>
<dbReference type="OrthoDB" id="9781413at2"/>
<dbReference type="SFLD" id="SFLDG01140">
    <property type="entry name" value="C2.B:_Phosphomannomutase_and_P"/>
    <property type="match status" value="1"/>
</dbReference>
<evidence type="ECO:0000256" key="1">
    <source>
        <dbReference type="ARBA" id="ARBA00001946"/>
    </source>
</evidence>
<dbReference type="HOGENOM" id="CLU_044146_5_2_0"/>
<keyword evidence="7" id="KW-1185">Reference proteome</keyword>
<keyword evidence="2" id="KW-0479">Metal-binding</keyword>
<proteinExistence type="inferred from homology"/>
<dbReference type="Gene3D" id="3.40.50.1000">
    <property type="entry name" value="HAD superfamily/HAD-like"/>
    <property type="match status" value="1"/>
</dbReference>
<dbReference type="Pfam" id="PF08282">
    <property type="entry name" value="Hydrolase_3"/>
    <property type="match status" value="1"/>
</dbReference>
<evidence type="ECO:0000313" key="7">
    <source>
        <dbReference type="Proteomes" id="UP000006875"/>
    </source>
</evidence>
<name>E3HD69_ILYPC</name>
<keyword evidence="4" id="KW-0460">Magnesium</keyword>
<dbReference type="PANTHER" id="PTHR47267">
    <property type="match status" value="1"/>
</dbReference>
<keyword evidence="6" id="KW-0614">Plasmid</keyword>
<reference evidence="6 7" key="1">
    <citation type="journal article" date="2010" name="Stand. Genomic Sci.">
        <title>Complete genome sequence of Ilyobacter polytropus type strain (CuHbu1).</title>
        <authorList>
            <person name="Sikorski J."/>
            <person name="Chertkov O."/>
            <person name="Lapidus A."/>
            <person name="Nolan M."/>
            <person name="Lucas S."/>
            <person name="Del Rio T.G."/>
            <person name="Tice H."/>
            <person name="Cheng J.F."/>
            <person name="Tapia R."/>
            <person name="Han C."/>
            <person name="Goodwin L."/>
            <person name="Pitluck S."/>
            <person name="Liolios K."/>
            <person name="Ivanova N."/>
            <person name="Mavromatis K."/>
            <person name="Mikhailova N."/>
            <person name="Pati A."/>
            <person name="Chen A."/>
            <person name="Palaniappan K."/>
            <person name="Land M."/>
            <person name="Hauser L."/>
            <person name="Chang Y.J."/>
            <person name="Jeffries C.D."/>
            <person name="Brambilla E."/>
            <person name="Yasawong M."/>
            <person name="Rohde M."/>
            <person name="Pukall R."/>
            <person name="Spring S."/>
            <person name="Goker M."/>
            <person name="Woyke T."/>
            <person name="Bristow J."/>
            <person name="Eisen J.A."/>
            <person name="Markowitz V."/>
            <person name="Hugenholtz P."/>
            <person name="Kyrpides N.C."/>
            <person name="Klenk H.P."/>
        </authorList>
    </citation>
    <scope>NUCLEOTIDE SEQUENCE [LARGE SCALE GENOMIC DNA]</scope>
    <source>
        <strain evidence="7">ATCC 51220 / DSM 2926 / LMG 16218 / CuHBu1</strain>
        <plasmid evidence="7">pILYOP01</plasmid>
    </source>
</reference>
<dbReference type="GO" id="GO:0046872">
    <property type="term" value="F:metal ion binding"/>
    <property type="evidence" value="ECO:0007669"/>
    <property type="project" value="UniProtKB-KW"/>
</dbReference>
<dbReference type="AlphaFoldDB" id="E3HD69"/>
<dbReference type="InterPro" id="IPR000150">
    <property type="entry name" value="Cof"/>
</dbReference>
<gene>
    <name evidence="6" type="ordered locus">Ilyop_2790</name>
</gene>
<dbReference type="PANTHER" id="PTHR47267:SF4">
    <property type="entry name" value="PYRIDOXAL PHOSPHATE PHOSPHATASE YIGL"/>
    <property type="match status" value="1"/>
</dbReference>
<dbReference type="NCBIfam" id="TIGR00099">
    <property type="entry name" value="Cof-subfamily"/>
    <property type="match status" value="1"/>
</dbReference>
<dbReference type="Proteomes" id="UP000006875">
    <property type="component" value="Plasmid pILYOP01"/>
</dbReference>
<dbReference type="InterPro" id="IPR036412">
    <property type="entry name" value="HAD-like_sf"/>
</dbReference>
<dbReference type="EMBL" id="CP002282">
    <property type="protein sequence ID" value="ADO84545.1"/>
    <property type="molecule type" value="Genomic_DNA"/>
</dbReference>
<dbReference type="NCBIfam" id="TIGR01484">
    <property type="entry name" value="HAD-SF-IIB"/>
    <property type="match status" value="1"/>
</dbReference>
<dbReference type="GO" id="GO:0016791">
    <property type="term" value="F:phosphatase activity"/>
    <property type="evidence" value="ECO:0007669"/>
    <property type="project" value="UniProtKB-ARBA"/>
</dbReference>
<dbReference type="SFLD" id="SFLDS00003">
    <property type="entry name" value="Haloacid_Dehalogenase"/>
    <property type="match status" value="1"/>
</dbReference>
<evidence type="ECO:0000256" key="2">
    <source>
        <dbReference type="ARBA" id="ARBA00022723"/>
    </source>
</evidence>
<geneLocation type="plasmid" evidence="6 7">
    <name>pILYOP01</name>
</geneLocation>
<dbReference type="SFLD" id="SFLDG01144">
    <property type="entry name" value="C2.B.4:_PGP_Like"/>
    <property type="match status" value="1"/>
</dbReference>